<name>T1J6V1_STRMM</name>
<dbReference type="GO" id="GO:0070836">
    <property type="term" value="P:caveola assembly"/>
    <property type="evidence" value="ECO:0007669"/>
    <property type="project" value="InterPro"/>
</dbReference>
<reference evidence="10" key="2">
    <citation type="submission" date="2015-02" db="UniProtKB">
        <authorList>
            <consortium name="EnsemblMetazoa"/>
        </authorList>
    </citation>
    <scope>IDENTIFICATION</scope>
</reference>
<keyword evidence="5" id="KW-1003">Cell membrane</keyword>
<evidence type="ECO:0000256" key="3">
    <source>
        <dbReference type="ARBA" id="ARBA00004543"/>
    </source>
</evidence>
<feature type="region of interest" description="Disordered" evidence="8">
    <location>
        <begin position="96"/>
        <end position="186"/>
    </location>
</feature>
<dbReference type="OMA" id="NVFACVP"/>
<dbReference type="eggNOG" id="ENOG502QUK5">
    <property type="taxonomic scope" value="Eukaryota"/>
</dbReference>
<dbReference type="EnsemblMetazoa" id="SMAR009379-RA">
    <property type="protein sequence ID" value="SMAR009379-PA"/>
    <property type="gene ID" value="SMAR009379"/>
</dbReference>
<dbReference type="GO" id="GO:0005901">
    <property type="term" value="C:caveola"/>
    <property type="evidence" value="ECO:0007669"/>
    <property type="project" value="UniProtKB-SubCell"/>
</dbReference>
<sequence length="324" mass="36986">MASRYSKKPSRKPAVNGKYLSSHSCLLHATFTHDEIILPVLASCDEWWRCRVYHHFHPTINTIMLETRTANPMSILNFVRPLGSGILDFNCKMDSKDKTSRNGSKTNLNESSLPLLDDSELMAEKGDSPKEKIELKEKSSTSSVDEEKDDSKAETKGKENQDEPITEEPKEGKQKSKKTHRRSPSCVQTMSIGLNLLDRDEKKVNEQVNIQFDDVIAEPDGSHSFDAIWRVAFVTFSGTKFWLYRLLAAIFALPCAVCWGITFALISFCHIWALSPFFRILDIFFYVIKRIWSGIIQTLCNPVFRSIGMVFSSVRIHHHKEQIP</sequence>
<feature type="transmembrane region" description="Helical" evidence="9">
    <location>
        <begin position="271"/>
        <end position="288"/>
    </location>
</feature>
<evidence type="ECO:0000256" key="2">
    <source>
        <dbReference type="ARBA" id="ARBA00004395"/>
    </source>
</evidence>
<dbReference type="Pfam" id="PF01146">
    <property type="entry name" value="Caveolin"/>
    <property type="match status" value="1"/>
</dbReference>
<comment type="subcellular location">
    <subcellularLocation>
        <location evidence="1">Cell membrane</location>
        <topology evidence="1">Peripheral membrane protein</topology>
    </subcellularLocation>
    <subcellularLocation>
        <location evidence="2">Golgi apparatus membrane</location>
        <topology evidence="2">Peripheral membrane protein</topology>
    </subcellularLocation>
    <subcellularLocation>
        <location evidence="3">Membrane</location>
        <location evidence="3">Caveola</location>
        <topology evidence="3">Peripheral membrane protein</topology>
    </subcellularLocation>
</comment>
<dbReference type="EMBL" id="JH431890">
    <property type="status" value="NOT_ANNOTATED_CDS"/>
    <property type="molecule type" value="Genomic_DNA"/>
</dbReference>
<keyword evidence="9" id="KW-1133">Transmembrane helix</keyword>
<keyword evidence="11" id="KW-1185">Reference proteome</keyword>
<evidence type="ECO:0000256" key="1">
    <source>
        <dbReference type="ARBA" id="ARBA00004202"/>
    </source>
</evidence>
<dbReference type="InterPro" id="IPR001612">
    <property type="entry name" value="Caveolin"/>
</dbReference>
<evidence type="ECO:0008006" key="12">
    <source>
        <dbReference type="Google" id="ProtNLM"/>
    </source>
</evidence>
<evidence type="ECO:0000256" key="9">
    <source>
        <dbReference type="SAM" id="Phobius"/>
    </source>
</evidence>
<feature type="compositionally biased region" description="Basic and acidic residues" evidence="8">
    <location>
        <begin position="122"/>
        <end position="139"/>
    </location>
</feature>
<evidence type="ECO:0000256" key="6">
    <source>
        <dbReference type="ARBA" id="ARBA00023034"/>
    </source>
</evidence>
<reference evidence="11" key="1">
    <citation type="submission" date="2011-05" db="EMBL/GenBank/DDBJ databases">
        <authorList>
            <person name="Richards S.R."/>
            <person name="Qu J."/>
            <person name="Jiang H."/>
            <person name="Jhangiani S.N."/>
            <person name="Agravi P."/>
            <person name="Goodspeed R."/>
            <person name="Gross S."/>
            <person name="Mandapat C."/>
            <person name="Jackson L."/>
            <person name="Mathew T."/>
            <person name="Pu L."/>
            <person name="Thornton R."/>
            <person name="Saada N."/>
            <person name="Wilczek-Boney K.B."/>
            <person name="Lee S."/>
            <person name="Kovar C."/>
            <person name="Wu Y."/>
            <person name="Scherer S.E."/>
            <person name="Worley K.C."/>
            <person name="Muzny D.M."/>
            <person name="Gibbs R."/>
        </authorList>
    </citation>
    <scope>NUCLEOTIDE SEQUENCE</scope>
    <source>
        <strain evidence="11">Brora</strain>
    </source>
</reference>
<keyword evidence="7 9" id="KW-0472">Membrane</keyword>
<proteinExistence type="inferred from homology"/>
<evidence type="ECO:0000313" key="10">
    <source>
        <dbReference type="EnsemblMetazoa" id="SMAR009379-PA"/>
    </source>
</evidence>
<dbReference type="PhylomeDB" id="T1J6V1"/>
<feature type="compositionally biased region" description="Basic and acidic residues" evidence="8">
    <location>
        <begin position="149"/>
        <end position="174"/>
    </location>
</feature>
<protein>
    <recommendedName>
        <fullName evidence="12">Caveolin</fullName>
    </recommendedName>
</protein>
<feature type="transmembrane region" description="Helical" evidence="9">
    <location>
        <begin position="242"/>
        <end position="265"/>
    </location>
</feature>
<dbReference type="AlphaFoldDB" id="T1J6V1"/>
<dbReference type="HOGENOM" id="CLU_074453_0_0_1"/>
<keyword evidence="9" id="KW-0812">Transmembrane</keyword>
<evidence type="ECO:0000256" key="7">
    <source>
        <dbReference type="ARBA" id="ARBA00023136"/>
    </source>
</evidence>
<dbReference type="Proteomes" id="UP000014500">
    <property type="component" value="Unassembled WGS sequence"/>
</dbReference>
<dbReference type="PANTHER" id="PTHR10844">
    <property type="entry name" value="CAVEOLIN"/>
    <property type="match status" value="1"/>
</dbReference>
<organism evidence="10 11">
    <name type="scientific">Strigamia maritima</name>
    <name type="common">European centipede</name>
    <name type="synonym">Geophilus maritimus</name>
    <dbReference type="NCBI Taxonomy" id="126957"/>
    <lineage>
        <taxon>Eukaryota</taxon>
        <taxon>Metazoa</taxon>
        <taxon>Ecdysozoa</taxon>
        <taxon>Arthropoda</taxon>
        <taxon>Myriapoda</taxon>
        <taxon>Chilopoda</taxon>
        <taxon>Pleurostigmophora</taxon>
        <taxon>Geophilomorpha</taxon>
        <taxon>Linotaeniidae</taxon>
        <taxon>Strigamia</taxon>
    </lineage>
</organism>
<keyword evidence="6" id="KW-0333">Golgi apparatus</keyword>
<evidence type="ECO:0000313" key="11">
    <source>
        <dbReference type="Proteomes" id="UP000014500"/>
    </source>
</evidence>
<dbReference type="PANTHER" id="PTHR10844:SF28">
    <property type="entry name" value="CAVEOLIN"/>
    <property type="match status" value="1"/>
</dbReference>
<evidence type="ECO:0000256" key="8">
    <source>
        <dbReference type="SAM" id="MobiDB-lite"/>
    </source>
</evidence>
<accession>T1J6V1</accession>
<dbReference type="GO" id="GO:0000139">
    <property type="term" value="C:Golgi membrane"/>
    <property type="evidence" value="ECO:0007669"/>
    <property type="project" value="UniProtKB-SubCell"/>
</dbReference>
<dbReference type="GO" id="GO:0060090">
    <property type="term" value="F:molecular adaptor activity"/>
    <property type="evidence" value="ECO:0007669"/>
    <property type="project" value="TreeGrafter"/>
</dbReference>
<feature type="compositionally biased region" description="Low complexity" evidence="8">
    <location>
        <begin position="107"/>
        <end position="116"/>
    </location>
</feature>
<comment type="similarity">
    <text evidence="4">Belongs to the caveolin family.</text>
</comment>
<evidence type="ECO:0000256" key="5">
    <source>
        <dbReference type="ARBA" id="ARBA00022475"/>
    </source>
</evidence>
<dbReference type="STRING" id="126957.T1J6V1"/>
<evidence type="ECO:0000256" key="4">
    <source>
        <dbReference type="ARBA" id="ARBA00010988"/>
    </source>
</evidence>